<evidence type="ECO:0000259" key="1">
    <source>
        <dbReference type="Pfam" id="PF00534"/>
    </source>
</evidence>
<dbReference type="InterPro" id="IPR001296">
    <property type="entry name" value="Glyco_trans_1"/>
</dbReference>
<dbReference type="SUPFAM" id="SSF53756">
    <property type="entry name" value="UDP-Glycosyltransferase/glycogen phosphorylase"/>
    <property type="match status" value="1"/>
</dbReference>
<dbReference type="OrthoDB" id="9810929at2"/>
<dbReference type="InterPro" id="IPR050194">
    <property type="entry name" value="Glycosyltransferase_grp1"/>
</dbReference>
<evidence type="ECO:0000259" key="2">
    <source>
        <dbReference type="Pfam" id="PF13439"/>
    </source>
</evidence>
<dbReference type="Pfam" id="PF13439">
    <property type="entry name" value="Glyco_transf_4"/>
    <property type="match status" value="1"/>
</dbReference>
<feature type="domain" description="Glycosyl transferase family 1" evidence="1">
    <location>
        <begin position="186"/>
        <end position="350"/>
    </location>
</feature>
<feature type="domain" description="Glycosyltransferase subfamily 4-like N-terminal" evidence="2">
    <location>
        <begin position="13"/>
        <end position="177"/>
    </location>
</feature>
<gene>
    <name evidence="3" type="primary">bshA</name>
    <name evidence="3" type="ORF">GLV98_03290</name>
</gene>
<dbReference type="NCBIfam" id="TIGR03999">
    <property type="entry name" value="thiol_BshA"/>
    <property type="match status" value="1"/>
</dbReference>
<reference evidence="3 4" key="1">
    <citation type="submission" date="2019-11" db="EMBL/GenBank/DDBJ databases">
        <title>Genome sequences of 17 halophilic strains isolated from different environments.</title>
        <authorList>
            <person name="Furrow R.E."/>
        </authorList>
    </citation>
    <scope>NUCLEOTIDE SEQUENCE [LARGE SCALE GENOMIC DNA]</scope>
    <source>
        <strain evidence="3 4">22505_10_Sand</strain>
    </source>
</reference>
<evidence type="ECO:0000313" key="3">
    <source>
        <dbReference type="EMBL" id="MYL48488.1"/>
    </source>
</evidence>
<dbReference type="GO" id="GO:0016757">
    <property type="term" value="F:glycosyltransferase activity"/>
    <property type="evidence" value="ECO:0007669"/>
    <property type="project" value="InterPro"/>
</dbReference>
<sequence length="376" mass="42528">MMAKIGITCYPTVGGSGVIATELGKLLAEKGHEIHFVASQVPFRLNRVYPNIYYHEVEVSNYPVFQHPPYDLALAAKMADVINREELDILHVHYAMPHAICAILAKQMCERDVKIITTLHGTDITVLGIDSSLKQMIRFGIEQSDRVTAVSQSLVDQTKEMLHTDRSIDVIYNFVDEREYYRRDDQRLKEHYGIQEEDAVLIHISNFRRVKRVTDVIKTFAAVAEQMPAKLLLVGDGPEYSECHQLVQQLGLEDRVLFLGKQENVSELLSISDLKLLLSEKESFGLVLLEAMACGVPCIGTNIGGIPEVIDHGETGFIAELGNVEQISYFARKVLEDKDLHQTMAEQSKRVVHDKFATSTILRQYESLYEQVLDHE</sequence>
<dbReference type="EMBL" id="WMEZ01000001">
    <property type="protein sequence ID" value="MYL48488.1"/>
    <property type="molecule type" value="Genomic_DNA"/>
</dbReference>
<organism evidence="3 4">
    <name type="scientific">Halobacillus litoralis</name>
    <dbReference type="NCBI Taxonomy" id="45668"/>
    <lineage>
        <taxon>Bacteria</taxon>
        <taxon>Bacillati</taxon>
        <taxon>Bacillota</taxon>
        <taxon>Bacilli</taxon>
        <taxon>Bacillales</taxon>
        <taxon>Bacillaceae</taxon>
        <taxon>Halobacillus</taxon>
    </lineage>
</organism>
<name>A0A845EB50_9BACI</name>
<dbReference type="AlphaFoldDB" id="A0A845EB50"/>
<protein>
    <submittedName>
        <fullName evidence="3">N-acetyl-alpha-D-glucosaminyl L-malate synthase BshA</fullName>
    </submittedName>
</protein>
<dbReference type="PANTHER" id="PTHR45947">
    <property type="entry name" value="SULFOQUINOVOSYL TRANSFERASE SQD2"/>
    <property type="match status" value="1"/>
</dbReference>
<evidence type="ECO:0000313" key="4">
    <source>
        <dbReference type="Proteomes" id="UP000447393"/>
    </source>
</evidence>
<comment type="caution">
    <text evidence="3">The sequence shown here is derived from an EMBL/GenBank/DDBJ whole genome shotgun (WGS) entry which is preliminary data.</text>
</comment>
<dbReference type="Pfam" id="PF00534">
    <property type="entry name" value="Glycos_transf_1"/>
    <property type="match status" value="1"/>
</dbReference>
<dbReference type="Gene3D" id="3.40.50.2000">
    <property type="entry name" value="Glycogen Phosphorylase B"/>
    <property type="match status" value="2"/>
</dbReference>
<accession>A0A845EB50</accession>
<dbReference type="PANTHER" id="PTHR45947:SF3">
    <property type="entry name" value="SULFOQUINOVOSYL TRANSFERASE SQD2"/>
    <property type="match status" value="1"/>
</dbReference>
<dbReference type="Proteomes" id="UP000447393">
    <property type="component" value="Unassembled WGS sequence"/>
</dbReference>
<proteinExistence type="predicted"/>
<dbReference type="InterPro" id="IPR023881">
    <property type="entry name" value="Thiol_BshA"/>
</dbReference>
<dbReference type="GO" id="GO:0071793">
    <property type="term" value="P:bacillithiol biosynthetic process"/>
    <property type="evidence" value="ECO:0007669"/>
    <property type="project" value="InterPro"/>
</dbReference>
<dbReference type="InterPro" id="IPR028098">
    <property type="entry name" value="Glyco_trans_4-like_N"/>
</dbReference>